<dbReference type="GO" id="GO:0003676">
    <property type="term" value="F:nucleic acid binding"/>
    <property type="evidence" value="ECO:0007669"/>
    <property type="project" value="InterPro"/>
</dbReference>
<proteinExistence type="predicted"/>
<evidence type="ECO:0000259" key="1">
    <source>
        <dbReference type="Pfam" id="PF13456"/>
    </source>
</evidence>
<protein>
    <recommendedName>
        <fullName evidence="1">RNase H type-1 domain-containing protein</fullName>
    </recommendedName>
</protein>
<dbReference type="InterPro" id="IPR052929">
    <property type="entry name" value="RNase_H-like_EbsB-rel"/>
</dbReference>
<organism evidence="2">
    <name type="scientific">Glycine soja</name>
    <name type="common">Wild soybean</name>
    <dbReference type="NCBI Taxonomy" id="3848"/>
    <lineage>
        <taxon>Eukaryota</taxon>
        <taxon>Viridiplantae</taxon>
        <taxon>Streptophyta</taxon>
        <taxon>Embryophyta</taxon>
        <taxon>Tracheophyta</taxon>
        <taxon>Spermatophyta</taxon>
        <taxon>Magnoliopsida</taxon>
        <taxon>eudicotyledons</taxon>
        <taxon>Gunneridae</taxon>
        <taxon>Pentapetalae</taxon>
        <taxon>rosids</taxon>
        <taxon>fabids</taxon>
        <taxon>Fabales</taxon>
        <taxon>Fabaceae</taxon>
        <taxon>Papilionoideae</taxon>
        <taxon>50 kb inversion clade</taxon>
        <taxon>NPAAA clade</taxon>
        <taxon>indigoferoid/millettioid clade</taxon>
        <taxon>Phaseoleae</taxon>
        <taxon>Glycine</taxon>
        <taxon>Glycine subgen. Soja</taxon>
    </lineage>
</organism>
<dbReference type="AlphaFoldDB" id="A0A0B2R4V4"/>
<sequence length="85" mass="9851">SPLEVEARSIYVAIQWMATGIYSNIIIEINCNQLVDIINNRNYQNNEARDVIPQCVDKLSLFQNWYVQFVRLKANLVVHTLVRAS</sequence>
<dbReference type="GO" id="GO:0004523">
    <property type="term" value="F:RNA-DNA hybrid ribonuclease activity"/>
    <property type="evidence" value="ECO:0007669"/>
    <property type="project" value="InterPro"/>
</dbReference>
<feature type="domain" description="RNase H type-1" evidence="1">
    <location>
        <begin position="1"/>
        <end position="83"/>
    </location>
</feature>
<accession>A0A0B2R4V4</accession>
<evidence type="ECO:0000313" key="2">
    <source>
        <dbReference type="EMBL" id="KHN27038.1"/>
    </source>
</evidence>
<feature type="non-terminal residue" evidence="2">
    <location>
        <position position="1"/>
    </location>
</feature>
<reference evidence="2" key="1">
    <citation type="submission" date="2014-07" db="EMBL/GenBank/DDBJ databases">
        <title>Identification of a novel salt tolerance gene in wild soybean by whole-genome sequencing.</title>
        <authorList>
            <person name="Lam H.-M."/>
            <person name="Qi X."/>
            <person name="Li M.-W."/>
            <person name="Liu X."/>
            <person name="Xie M."/>
            <person name="Ni M."/>
            <person name="Xu X."/>
        </authorList>
    </citation>
    <scope>NUCLEOTIDE SEQUENCE [LARGE SCALE GENOMIC DNA]</scope>
    <source>
        <tissue evidence="2">Root</tissue>
    </source>
</reference>
<dbReference type="Pfam" id="PF13456">
    <property type="entry name" value="RVT_3"/>
    <property type="match status" value="1"/>
</dbReference>
<dbReference type="PANTHER" id="PTHR47074">
    <property type="entry name" value="BNAC02G40300D PROTEIN"/>
    <property type="match status" value="1"/>
</dbReference>
<feature type="non-terminal residue" evidence="2">
    <location>
        <position position="85"/>
    </location>
</feature>
<dbReference type="PANTHER" id="PTHR47074:SF48">
    <property type="entry name" value="POLYNUCLEOTIDYL TRANSFERASE, RIBONUCLEASE H-LIKE SUPERFAMILY PROTEIN"/>
    <property type="match status" value="1"/>
</dbReference>
<dbReference type="Proteomes" id="UP000053555">
    <property type="component" value="Unassembled WGS sequence"/>
</dbReference>
<gene>
    <name evidence="2" type="ORF">glysoja_039194</name>
</gene>
<dbReference type="EMBL" id="KN653580">
    <property type="protein sequence ID" value="KHN27038.1"/>
    <property type="molecule type" value="Genomic_DNA"/>
</dbReference>
<name>A0A0B2R4V4_GLYSO</name>
<dbReference type="InterPro" id="IPR002156">
    <property type="entry name" value="RNaseH_domain"/>
</dbReference>